<proteinExistence type="predicted"/>
<dbReference type="RefSeq" id="XP_066668494.1">
    <property type="nucleotide sequence ID" value="XM_066813152.1"/>
</dbReference>
<protein>
    <submittedName>
        <fullName evidence="1">Uncharacterized protein</fullName>
    </submittedName>
</protein>
<name>A0ABR1WFS8_9PEZI</name>
<accession>A0ABR1WFS8</accession>
<evidence type="ECO:0000313" key="1">
    <source>
        <dbReference type="EMBL" id="KAK8081019.1"/>
    </source>
</evidence>
<dbReference type="EMBL" id="JAQQWN010000006">
    <property type="protein sequence ID" value="KAK8081019.1"/>
    <property type="molecule type" value="Genomic_DNA"/>
</dbReference>
<reference evidence="1 2" key="1">
    <citation type="submission" date="2023-01" db="EMBL/GenBank/DDBJ databases">
        <title>Analysis of 21 Apiospora genomes using comparative genomics revels a genus with tremendous synthesis potential of carbohydrate active enzymes and secondary metabolites.</title>
        <authorList>
            <person name="Sorensen T."/>
        </authorList>
    </citation>
    <scope>NUCLEOTIDE SEQUENCE [LARGE SCALE GENOMIC DNA]</scope>
    <source>
        <strain evidence="1 2">CBS 114990</strain>
    </source>
</reference>
<comment type="caution">
    <text evidence="1">The sequence shown here is derived from an EMBL/GenBank/DDBJ whole genome shotgun (WGS) entry which is preliminary data.</text>
</comment>
<evidence type="ECO:0000313" key="2">
    <source>
        <dbReference type="Proteomes" id="UP001433268"/>
    </source>
</evidence>
<sequence>MVHGILAIFYEESHCHAGVLRALAGEYEGEVGVGGGAGKDAGRDESCEVAILGEGGKMTAKERKLSRERWEARV</sequence>
<dbReference type="GeneID" id="92046212"/>
<gene>
    <name evidence="1" type="ORF">PG997_008837</name>
</gene>
<dbReference type="Proteomes" id="UP001433268">
    <property type="component" value="Unassembled WGS sequence"/>
</dbReference>
<keyword evidence="2" id="KW-1185">Reference proteome</keyword>
<organism evidence="1 2">
    <name type="scientific">Apiospora hydei</name>
    <dbReference type="NCBI Taxonomy" id="1337664"/>
    <lineage>
        <taxon>Eukaryota</taxon>
        <taxon>Fungi</taxon>
        <taxon>Dikarya</taxon>
        <taxon>Ascomycota</taxon>
        <taxon>Pezizomycotina</taxon>
        <taxon>Sordariomycetes</taxon>
        <taxon>Xylariomycetidae</taxon>
        <taxon>Amphisphaeriales</taxon>
        <taxon>Apiosporaceae</taxon>
        <taxon>Apiospora</taxon>
    </lineage>
</organism>